<evidence type="ECO:0000313" key="2">
    <source>
        <dbReference type="Proteomes" id="UP000824469"/>
    </source>
</evidence>
<gene>
    <name evidence="1" type="ORF">KI387_015316</name>
</gene>
<feature type="non-terminal residue" evidence="1">
    <location>
        <position position="65"/>
    </location>
</feature>
<feature type="non-terminal residue" evidence="1">
    <location>
        <position position="1"/>
    </location>
</feature>
<dbReference type="Proteomes" id="UP000824469">
    <property type="component" value="Unassembled WGS sequence"/>
</dbReference>
<dbReference type="EMBL" id="JAHRHJ020000003">
    <property type="protein sequence ID" value="KAH9320677.1"/>
    <property type="molecule type" value="Genomic_DNA"/>
</dbReference>
<sequence>QDEKYDTALELMVDGCNDEMEIFSFPFEDEESFHDEEIEARSFEISEDEANFDEGLVECRDSKMM</sequence>
<reference evidence="1 2" key="1">
    <citation type="journal article" date="2021" name="Nat. Plants">
        <title>The Taxus genome provides insights into paclitaxel biosynthesis.</title>
        <authorList>
            <person name="Xiong X."/>
            <person name="Gou J."/>
            <person name="Liao Q."/>
            <person name="Li Y."/>
            <person name="Zhou Q."/>
            <person name="Bi G."/>
            <person name="Li C."/>
            <person name="Du R."/>
            <person name="Wang X."/>
            <person name="Sun T."/>
            <person name="Guo L."/>
            <person name="Liang H."/>
            <person name="Lu P."/>
            <person name="Wu Y."/>
            <person name="Zhang Z."/>
            <person name="Ro D.K."/>
            <person name="Shang Y."/>
            <person name="Huang S."/>
            <person name="Yan J."/>
        </authorList>
    </citation>
    <scope>NUCLEOTIDE SEQUENCE [LARGE SCALE GENOMIC DNA]</scope>
    <source>
        <strain evidence="1">Ta-2019</strain>
    </source>
</reference>
<name>A0AA38LH81_TAXCH</name>
<evidence type="ECO:0000313" key="1">
    <source>
        <dbReference type="EMBL" id="KAH9320677.1"/>
    </source>
</evidence>
<accession>A0AA38LH81</accession>
<comment type="caution">
    <text evidence="1">The sequence shown here is derived from an EMBL/GenBank/DDBJ whole genome shotgun (WGS) entry which is preliminary data.</text>
</comment>
<protein>
    <submittedName>
        <fullName evidence="1">Uncharacterized protein</fullName>
    </submittedName>
</protein>
<organism evidence="1 2">
    <name type="scientific">Taxus chinensis</name>
    <name type="common">Chinese yew</name>
    <name type="synonym">Taxus wallichiana var. chinensis</name>
    <dbReference type="NCBI Taxonomy" id="29808"/>
    <lineage>
        <taxon>Eukaryota</taxon>
        <taxon>Viridiplantae</taxon>
        <taxon>Streptophyta</taxon>
        <taxon>Embryophyta</taxon>
        <taxon>Tracheophyta</taxon>
        <taxon>Spermatophyta</taxon>
        <taxon>Pinopsida</taxon>
        <taxon>Pinidae</taxon>
        <taxon>Conifers II</taxon>
        <taxon>Cupressales</taxon>
        <taxon>Taxaceae</taxon>
        <taxon>Taxus</taxon>
    </lineage>
</organism>
<dbReference type="AlphaFoldDB" id="A0AA38LH81"/>
<proteinExistence type="predicted"/>
<keyword evidence="2" id="KW-1185">Reference proteome</keyword>